<dbReference type="Proteomes" id="UP000316759">
    <property type="component" value="Unassembled WGS sequence"/>
</dbReference>
<keyword evidence="4 7" id="KW-0472">Membrane</keyword>
<name>A0A504YGU3_FASGI</name>
<gene>
    <name evidence="9" type="ORF">FGIG_12502</name>
</gene>
<dbReference type="EMBL" id="SUNJ01012973">
    <property type="protein sequence ID" value="TPP57628.1"/>
    <property type="molecule type" value="Genomic_DNA"/>
</dbReference>
<evidence type="ECO:0000256" key="4">
    <source>
        <dbReference type="ARBA" id="ARBA00023136"/>
    </source>
</evidence>
<dbReference type="Pfam" id="PF01490">
    <property type="entry name" value="Aa_trans"/>
    <property type="match status" value="1"/>
</dbReference>
<accession>A0A504YGU3</accession>
<feature type="transmembrane region" description="Helical" evidence="7">
    <location>
        <begin position="41"/>
        <end position="63"/>
    </location>
</feature>
<feature type="domain" description="Amino acid transporter transmembrane" evidence="8">
    <location>
        <begin position="12"/>
        <end position="156"/>
    </location>
</feature>
<proteinExistence type="inferred from homology"/>
<evidence type="ECO:0000256" key="2">
    <source>
        <dbReference type="ARBA" id="ARBA00022692"/>
    </source>
</evidence>
<comment type="subcellular location">
    <subcellularLocation>
        <location evidence="1">Membrane</location>
        <topology evidence="1">Multi-pass membrane protein</topology>
    </subcellularLocation>
</comment>
<keyword evidence="10" id="KW-1185">Reference proteome</keyword>
<feature type="transmembrane region" description="Helical" evidence="7">
    <location>
        <begin position="12"/>
        <end position="35"/>
    </location>
</feature>
<dbReference type="PANTHER" id="PTHR16189">
    <property type="entry name" value="TRANSMEMBRANE PROTEIN 104-RELATED"/>
    <property type="match status" value="1"/>
</dbReference>
<keyword evidence="3 7" id="KW-1133">Transmembrane helix</keyword>
<dbReference type="OrthoDB" id="294541at2759"/>
<evidence type="ECO:0000313" key="9">
    <source>
        <dbReference type="EMBL" id="TPP57628.1"/>
    </source>
</evidence>
<evidence type="ECO:0000259" key="8">
    <source>
        <dbReference type="Pfam" id="PF01490"/>
    </source>
</evidence>
<protein>
    <submittedName>
        <fullName evidence="9">Transmembrane protein</fullName>
    </submittedName>
</protein>
<dbReference type="PANTHER" id="PTHR16189:SF0">
    <property type="entry name" value="TRANSMEMBRANE PROTEIN 104"/>
    <property type="match status" value="1"/>
</dbReference>
<dbReference type="InterPro" id="IPR013057">
    <property type="entry name" value="AA_transpt_TM"/>
</dbReference>
<dbReference type="GO" id="GO:0016020">
    <property type="term" value="C:membrane"/>
    <property type="evidence" value="ECO:0007669"/>
    <property type="project" value="UniProtKB-SubCell"/>
</dbReference>
<organism evidence="9 10">
    <name type="scientific">Fasciola gigantica</name>
    <name type="common">Giant liver fluke</name>
    <dbReference type="NCBI Taxonomy" id="46835"/>
    <lineage>
        <taxon>Eukaryota</taxon>
        <taxon>Metazoa</taxon>
        <taxon>Spiralia</taxon>
        <taxon>Lophotrochozoa</taxon>
        <taxon>Platyhelminthes</taxon>
        <taxon>Trematoda</taxon>
        <taxon>Digenea</taxon>
        <taxon>Plagiorchiida</taxon>
        <taxon>Echinostomata</taxon>
        <taxon>Echinostomatoidea</taxon>
        <taxon>Fasciolidae</taxon>
        <taxon>Fasciola</taxon>
    </lineage>
</organism>
<evidence type="ECO:0000256" key="6">
    <source>
        <dbReference type="ARBA" id="ARBA00038166"/>
    </source>
</evidence>
<reference evidence="9 10" key="1">
    <citation type="submission" date="2019-04" db="EMBL/GenBank/DDBJ databases">
        <title>Annotation for the trematode Fasciola gigantica.</title>
        <authorList>
            <person name="Choi Y.-J."/>
        </authorList>
    </citation>
    <scope>NUCLEOTIDE SEQUENCE [LARGE SCALE GENOMIC DNA]</scope>
    <source>
        <strain evidence="9">Uganda_cow_1</strain>
    </source>
</reference>
<evidence type="ECO:0000256" key="7">
    <source>
        <dbReference type="SAM" id="Phobius"/>
    </source>
</evidence>
<evidence type="ECO:0000256" key="5">
    <source>
        <dbReference type="ARBA" id="ARBA00023180"/>
    </source>
</evidence>
<evidence type="ECO:0000256" key="1">
    <source>
        <dbReference type="ARBA" id="ARBA00004141"/>
    </source>
</evidence>
<comment type="caution">
    <text evidence="9">The sequence shown here is derived from an EMBL/GenBank/DDBJ whole genome shotgun (WGS) entry which is preliminary data.</text>
</comment>
<evidence type="ECO:0000256" key="3">
    <source>
        <dbReference type="ARBA" id="ARBA00022989"/>
    </source>
</evidence>
<feature type="transmembrane region" description="Helical" evidence="7">
    <location>
        <begin position="138"/>
        <end position="157"/>
    </location>
</feature>
<dbReference type="AlphaFoldDB" id="A0A504YGU3"/>
<evidence type="ECO:0000313" key="10">
    <source>
        <dbReference type="Proteomes" id="UP000316759"/>
    </source>
</evidence>
<sequence length="223" mass="24809">MAGGVAFEQQYSLPAGFAFLFNVIMGNGPLTLPAAYLHAGWLMSSIILLVLCFTSFITFTFVIEAMSITNAVAKKNEDSGDRVDEYQVEATDDDQIGIVGFQNTNLAVGSLQENSFEINRKFELGQMFNIFFGRLGNILFYLNICIYLYGDLAIYAAGVPKSLRNVVCQSNSSEVILSNEEPCWTWSSITRGDLYRIFVVSLDISLQIVLRSACFSIYFHSCI</sequence>
<keyword evidence="5" id="KW-0325">Glycoprotein</keyword>
<keyword evidence="2 7" id="KW-0812">Transmembrane</keyword>
<comment type="similarity">
    <text evidence="6">Belongs to the TMEM104 family.</text>
</comment>